<keyword evidence="3" id="KW-1185">Reference proteome</keyword>
<name>Q7U4B1_PARMW</name>
<dbReference type="Proteomes" id="UP000001422">
    <property type="component" value="Chromosome"/>
</dbReference>
<protein>
    <submittedName>
        <fullName evidence="2">Uncharacterized protein</fullName>
    </submittedName>
</protein>
<evidence type="ECO:0000256" key="1">
    <source>
        <dbReference type="SAM" id="Phobius"/>
    </source>
</evidence>
<keyword evidence="1" id="KW-0472">Membrane</keyword>
<dbReference type="AlphaFoldDB" id="Q7U4B1"/>
<keyword evidence="1" id="KW-0812">Transmembrane</keyword>
<dbReference type="STRING" id="84588.SYNW2160"/>
<dbReference type="RefSeq" id="WP_011129015.1">
    <property type="nucleotide sequence ID" value="NC_005070.1"/>
</dbReference>
<reference evidence="2 3" key="1">
    <citation type="journal article" date="2003" name="Nature">
        <title>The genome of a motile marine Synechococcus.</title>
        <authorList>
            <person name="Palenik B."/>
            <person name="Brahamsha B."/>
            <person name="Larimer F."/>
            <person name="Land M."/>
            <person name="Hauser L."/>
            <person name="Chain P."/>
            <person name="Lamerdin J."/>
            <person name="Regala W."/>
            <person name="Allen E.A."/>
            <person name="McCarren J."/>
            <person name="Paulsen I."/>
            <person name="Dufresne A."/>
            <person name="Partensky F."/>
            <person name="Webb E."/>
            <person name="Waterbury J."/>
        </authorList>
    </citation>
    <scope>NUCLEOTIDE SEQUENCE [LARGE SCALE GENOMIC DNA]</scope>
    <source>
        <strain evidence="2 3">WH8102</strain>
    </source>
</reference>
<accession>Q7U4B1</accession>
<evidence type="ECO:0000313" key="2">
    <source>
        <dbReference type="EMBL" id="CAE08675.1"/>
    </source>
</evidence>
<proteinExistence type="predicted"/>
<sequence length="170" mass="19211">MAQQPWTHSLATLMAATPLVVIGALGLTSDPRPSMTPGSWETTGGSRIRLTEQLAEREIELDQRRDAQLLMKEFIRGQMARHYWGGFSPSLADLGLTVPQRLDTRVDRDRLTTTLNVMPRRGSEAFLAGVERRGGRLTSWSCRGRKDQISERNHKRCPEGWTLLDVKQLE</sequence>
<gene>
    <name evidence="2" type="ordered locus">SYNW2160</name>
</gene>
<dbReference type="eggNOG" id="ENOG5030S11">
    <property type="taxonomic scope" value="Bacteria"/>
</dbReference>
<dbReference type="HOGENOM" id="CLU_135614_0_0_3"/>
<evidence type="ECO:0000313" key="3">
    <source>
        <dbReference type="Proteomes" id="UP000001422"/>
    </source>
</evidence>
<dbReference type="KEGG" id="syw:SYNW2160"/>
<organism evidence="2 3">
    <name type="scientific">Parasynechococcus marenigrum (strain WH8102)</name>
    <dbReference type="NCBI Taxonomy" id="84588"/>
    <lineage>
        <taxon>Bacteria</taxon>
        <taxon>Bacillati</taxon>
        <taxon>Cyanobacteriota</taxon>
        <taxon>Cyanophyceae</taxon>
        <taxon>Synechococcales</taxon>
        <taxon>Prochlorococcaceae</taxon>
        <taxon>Parasynechococcus</taxon>
        <taxon>Parasynechococcus marenigrum</taxon>
    </lineage>
</organism>
<keyword evidence="1" id="KW-1133">Transmembrane helix</keyword>
<dbReference type="EMBL" id="BX569694">
    <property type="protein sequence ID" value="CAE08675.1"/>
    <property type="molecule type" value="Genomic_DNA"/>
</dbReference>
<feature type="transmembrane region" description="Helical" evidence="1">
    <location>
        <begin position="6"/>
        <end position="27"/>
    </location>
</feature>